<dbReference type="EMBL" id="DRNB01000177">
    <property type="protein sequence ID" value="HHJ64230.1"/>
    <property type="molecule type" value="Genomic_DNA"/>
</dbReference>
<dbReference type="InterPro" id="IPR036707">
    <property type="entry name" value="MinE_sf"/>
</dbReference>
<comment type="similarity">
    <text evidence="1">Belongs to the MinE family.</text>
</comment>
<name>A0A7C5LAH4_AQUAO</name>
<dbReference type="Gene3D" id="3.30.1070.10">
    <property type="entry name" value="Cell division topological specificity factor MinE"/>
    <property type="match status" value="1"/>
</dbReference>
<evidence type="ECO:0000256" key="3">
    <source>
        <dbReference type="ARBA" id="ARBA00025265"/>
    </source>
</evidence>
<organism evidence="4">
    <name type="scientific">Aquifex aeolicus</name>
    <dbReference type="NCBI Taxonomy" id="63363"/>
    <lineage>
        <taxon>Bacteria</taxon>
        <taxon>Pseudomonadati</taxon>
        <taxon>Aquificota</taxon>
        <taxon>Aquificia</taxon>
        <taxon>Aquificales</taxon>
        <taxon>Aquificaceae</taxon>
        <taxon>Aquifex</taxon>
    </lineage>
</organism>
<comment type="function">
    <text evidence="3">Prevents the cell division inhibition by proteins MinC and MinD at internal division sites while permitting inhibition at polar sites. This ensures cell division at the proper site by restricting the formation of a division septum at the midpoint of the long axis of the cell.</text>
</comment>
<gene>
    <name evidence="4" type="primary">minE</name>
    <name evidence="4" type="ORF">ENJ61_04905</name>
</gene>
<keyword evidence="4" id="KW-0132">Cell division</keyword>
<evidence type="ECO:0000256" key="1">
    <source>
        <dbReference type="ARBA" id="ARBA00008168"/>
    </source>
</evidence>
<dbReference type="InterPro" id="IPR005527">
    <property type="entry name" value="MinE"/>
</dbReference>
<dbReference type="GO" id="GO:0051301">
    <property type="term" value="P:cell division"/>
    <property type="evidence" value="ECO:0007669"/>
    <property type="project" value="UniProtKB-KW"/>
</dbReference>
<evidence type="ECO:0000313" key="4">
    <source>
        <dbReference type="EMBL" id="HHJ64230.1"/>
    </source>
</evidence>
<dbReference type="NCBIfam" id="TIGR01215">
    <property type="entry name" value="minE"/>
    <property type="match status" value="1"/>
</dbReference>
<sequence length="81" mass="9535">MLNLGSFFRRKSKDVAKQRLMLVLSYERQGLPPSMVEKLKEDLISLFSKYPQFDAKGIDVVVRRNEEDREELWISIPFKSS</sequence>
<proteinExistence type="inferred from homology"/>
<keyword evidence="4" id="KW-0131">Cell cycle</keyword>
<protein>
    <recommendedName>
        <fullName evidence="2">Cell division topological specificity factor</fullName>
    </recommendedName>
</protein>
<accession>A0A7C5LAH4</accession>
<dbReference type="Pfam" id="PF03776">
    <property type="entry name" value="MinE"/>
    <property type="match status" value="1"/>
</dbReference>
<evidence type="ECO:0000256" key="2">
    <source>
        <dbReference type="ARBA" id="ARBA00020112"/>
    </source>
</evidence>
<dbReference type="AlphaFoldDB" id="A0A7C5LAH4"/>
<dbReference type="Proteomes" id="UP000885792">
    <property type="component" value="Unassembled WGS sequence"/>
</dbReference>
<dbReference type="SUPFAM" id="SSF55229">
    <property type="entry name" value="Cell division protein MinE topological specificity domain"/>
    <property type="match status" value="1"/>
</dbReference>
<comment type="caution">
    <text evidence="4">The sequence shown here is derived from an EMBL/GenBank/DDBJ whole genome shotgun (WGS) entry which is preliminary data.</text>
</comment>
<reference evidence="4" key="1">
    <citation type="journal article" date="2020" name="mSystems">
        <title>Genome- and Community-Level Interaction Insights into Carbon Utilization and Element Cycling Functions of Hydrothermarchaeota in Hydrothermal Sediment.</title>
        <authorList>
            <person name="Zhou Z."/>
            <person name="Liu Y."/>
            <person name="Xu W."/>
            <person name="Pan J."/>
            <person name="Luo Z.H."/>
            <person name="Li M."/>
        </authorList>
    </citation>
    <scope>NUCLEOTIDE SEQUENCE [LARGE SCALE GENOMIC DNA]</scope>
    <source>
        <strain evidence="4">HyVt-501</strain>
    </source>
</reference>
<dbReference type="GO" id="GO:0032955">
    <property type="term" value="P:regulation of division septum assembly"/>
    <property type="evidence" value="ECO:0007669"/>
    <property type="project" value="InterPro"/>
</dbReference>